<protein>
    <submittedName>
        <fullName evidence="1">Uncharacterized protein</fullName>
    </submittedName>
</protein>
<evidence type="ECO:0000313" key="2">
    <source>
        <dbReference type="Proteomes" id="UP000178764"/>
    </source>
</evidence>
<name>A0A1F5DN48_9BACT</name>
<gene>
    <name evidence="1" type="ORF">A2V71_03780</name>
</gene>
<sequence>MKIVADRQETAIAIPIIVKPIEVEVALTIIAVEIDHVAVTVNLAGRTKSNYGELPLKFGVFSPKRQQFRMRCWS</sequence>
<reference evidence="1 2" key="1">
    <citation type="journal article" date="2016" name="Nat. Commun.">
        <title>Thousands of microbial genomes shed light on interconnected biogeochemical processes in an aquifer system.</title>
        <authorList>
            <person name="Anantharaman K."/>
            <person name="Brown C.T."/>
            <person name="Hug L.A."/>
            <person name="Sharon I."/>
            <person name="Castelle C.J."/>
            <person name="Probst A.J."/>
            <person name="Thomas B.C."/>
            <person name="Singh A."/>
            <person name="Wilkins M.J."/>
            <person name="Karaoz U."/>
            <person name="Brodie E.L."/>
            <person name="Williams K.H."/>
            <person name="Hubbard S.S."/>
            <person name="Banfield J.F."/>
        </authorList>
    </citation>
    <scope>NUCLEOTIDE SEQUENCE [LARGE SCALE GENOMIC DNA]</scope>
</reference>
<comment type="caution">
    <text evidence="1">The sequence shown here is derived from an EMBL/GenBank/DDBJ whole genome shotgun (WGS) entry which is preliminary data.</text>
</comment>
<dbReference type="EMBL" id="MEZT01000020">
    <property type="protein sequence ID" value="OGD56470.1"/>
    <property type="molecule type" value="Genomic_DNA"/>
</dbReference>
<accession>A0A1F5DN48</accession>
<dbReference type="Proteomes" id="UP000178764">
    <property type="component" value="Unassembled WGS sequence"/>
</dbReference>
<dbReference type="AlphaFoldDB" id="A0A1F5DN48"/>
<proteinExistence type="predicted"/>
<evidence type="ECO:0000313" key="1">
    <source>
        <dbReference type="EMBL" id="OGD56470.1"/>
    </source>
</evidence>
<organism evidence="1 2">
    <name type="scientific">Candidatus Berkelbacteria bacterium RBG_13_40_8</name>
    <dbReference type="NCBI Taxonomy" id="1797467"/>
    <lineage>
        <taxon>Bacteria</taxon>
        <taxon>Candidatus Berkelbacteria</taxon>
    </lineage>
</organism>